<name>A0ABY8Y014_9PSEU</name>
<keyword evidence="3" id="KW-1185">Reference proteome</keyword>
<sequence>MREPGRVADAVINFEKAYISHSVIGSATTRPPGRTRKRRRQTGLLDEHDVKGAVAMYVSPACHAKAAAKLGVEHVVLLEGERGLGKQTAAIALLREKTPKPLRRLSPASTVKDLCEYRYQPGRGYLVADHVGAEGSRHADFDWHLVRDAVRRVGAFLVVTRRKPVVDVDSVKVVAWAWPPLEDVVRSHVGEAAAEVLAALPADCTMTEVAGVAARLADGEPVDEAVRGLGRTAAEVVRTWFEAGPGRQDLVEVTALAFGAGLTGEEFEARRTALDRHLPPGDRTSTATATRLVTGAPGARAFADPRYGEHVLAELNARQSKSFWAGVVAWLAEIVETTGADVAVAFGLAQLSEVDLGTVETGCLDPWSAGALGWSGQTTAAFVVWAMALEERTRSAALGVVRGWAGGSAVQRQTAALALAGELGAQFPAEAVAELKKMVERGRSDDAVTDALGTLFGVLTAEKDGGGGLVLELLADLGRGSAPRDAVSRTTRAVLTAWNPEDDELALGALLREDPALAEAVGKVAAPLLADPRFRGDVLRATAAAAQNLKEGELRSSCRRSKARPNRWRRRIPNPRRRPSGPIPVSVVIRSPA</sequence>
<organism evidence="2 3">
    <name type="scientific">Amycolatopsis nalaikhensis</name>
    <dbReference type="NCBI Taxonomy" id="715472"/>
    <lineage>
        <taxon>Bacteria</taxon>
        <taxon>Bacillati</taxon>
        <taxon>Actinomycetota</taxon>
        <taxon>Actinomycetes</taxon>
        <taxon>Pseudonocardiales</taxon>
        <taxon>Pseudonocardiaceae</taxon>
        <taxon>Amycolatopsis</taxon>
    </lineage>
</organism>
<evidence type="ECO:0000313" key="3">
    <source>
        <dbReference type="Proteomes" id="UP001227101"/>
    </source>
</evidence>
<protein>
    <submittedName>
        <fullName evidence="2">Uncharacterized protein</fullName>
    </submittedName>
</protein>
<dbReference type="Proteomes" id="UP001227101">
    <property type="component" value="Chromosome"/>
</dbReference>
<accession>A0ABY8Y014</accession>
<evidence type="ECO:0000313" key="2">
    <source>
        <dbReference type="EMBL" id="WIV61187.1"/>
    </source>
</evidence>
<dbReference type="RefSeq" id="WP_285458808.1">
    <property type="nucleotide sequence ID" value="NZ_CP127173.1"/>
</dbReference>
<feature type="compositionally biased region" description="Basic residues" evidence="1">
    <location>
        <begin position="557"/>
        <end position="579"/>
    </location>
</feature>
<feature type="region of interest" description="Disordered" evidence="1">
    <location>
        <begin position="553"/>
        <end position="585"/>
    </location>
</feature>
<gene>
    <name evidence="2" type="ORF">QP939_22600</name>
</gene>
<reference evidence="2 3" key="1">
    <citation type="submission" date="2023-06" db="EMBL/GenBank/DDBJ databases">
        <authorList>
            <person name="Oyuntsetseg B."/>
            <person name="Kim S.B."/>
        </authorList>
    </citation>
    <scope>NUCLEOTIDE SEQUENCE [LARGE SCALE GENOMIC DNA]</scope>
    <source>
        <strain evidence="2 3">2-2</strain>
    </source>
</reference>
<proteinExistence type="predicted"/>
<evidence type="ECO:0000256" key="1">
    <source>
        <dbReference type="SAM" id="MobiDB-lite"/>
    </source>
</evidence>
<dbReference type="EMBL" id="CP127173">
    <property type="protein sequence ID" value="WIV61187.1"/>
    <property type="molecule type" value="Genomic_DNA"/>
</dbReference>